<keyword evidence="1" id="KW-0472">Membrane</keyword>
<protein>
    <submittedName>
        <fullName evidence="2">ABC-type transport system involved in resistance to organic solvents, permease component</fullName>
    </submittedName>
</protein>
<keyword evidence="1" id="KW-0812">Transmembrane</keyword>
<dbReference type="Pfam" id="PF02405">
    <property type="entry name" value="MlaE"/>
    <property type="match status" value="1"/>
</dbReference>
<dbReference type="GO" id="GO:0043190">
    <property type="term" value="C:ATP-binding cassette (ABC) transporter complex"/>
    <property type="evidence" value="ECO:0007669"/>
    <property type="project" value="InterPro"/>
</dbReference>
<accession>A0A6S6T2K1</accession>
<evidence type="ECO:0000313" key="2">
    <source>
        <dbReference type="EMBL" id="CAA6812554.1"/>
    </source>
</evidence>
<organism evidence="2">
    <name type="scientific">uncultured Campylobacterales bacterium</name>
    <dbReference type="NCBI Taxonomy" id="352960"/>
    <lineage>
        <taxon>Bacteria</taxon>
        <taxon>Pseudomonadati</taxon>
        <taxon>Campylobacterota</taxon>
        <taxon>Epsilonproteobacteria</taxon>
        <taxon>Campylobacterales</taxon>
        <taxon>environmental samples</taxon>
    </lineage>
</organism>
<dbReference type="PANTHER" id="PTHR30188:SF4">
    <property type="entry name" value="PROTEIN TRIGALACTOSYLDIACYLGLYCEROL 1, CHLOROPLASTIC"/>
    <property type="match status" value="1"/>
</dbReference>
<dbReference type="AlphaFoldDB" id="A0A6S6T2K1"/>
<dbReference type="GO" id="GO:0005548">
    <property type="term" value="F:phospholipid transporter activity"/>
    <property type="evidence" value="ECO:0007669"/>
    <property type="project" value="TreeGrafter"/>
</dbReference>
<proteinExistence type="predicted"/>
<evidence type="ECO:0000256" key="1">
    <source>
        <dbReference type="SAM" id="Phobius"/>
    </source>
</evidence>
<gene>
    <name evidence="2" type="ORF">HELGO_WM21726</name>
</gene>
<feature type="transmembrane region" description="Helical" evidence="1">
    <location>
        <begin position="245"/>
        <end position="265"/>
    </location>
</feature>
<feature type="transmembrane region" description="Helical" evidence="1">
    <location>
        <begin position="204"/>
        <end position="225"/>
    </location>
</feature>
<dbReference type="EMBL" id="CACVAW010000049">
    <property type="protein sequence ID" value="CAA6812554.1"/>
    <property type="molecule type" value="Genomic_DNA"/>
</dbReference>
<feature type="transmembrane region" description="Helical" evidence="1">
    <location>
        <begin position="57"/>
        <end position="80"/>
    </location>
</feature>
<feature type="transmembrane region" description="Helical" evidence="1">
    <location>
        <begin position="92"/>
        <end position="115"/>
    </location>
</feature>
<name>A0A6S6T2K1_9BACT</name>
<dbReference type="InterPro" id="IPR030802">
    <property type="entry name" value="Permease_MalE"/>
</dbReference>
<reference evidence="2" key="1">
    <citation type="submission" date="2020-01" db="EMBL/GenBank/DDBJ databases">
        <authorList>
            <person name="Meier V. D."/>
            <person name="Meier V D."/>
        </authorList>
    </citation>
    <scope>NUCLEOTIDE SEQUENCE</scope>
    <source>
        <strain evidence="2">HLG_WM_MAG_12</strain>
    </source>
</reference>
<feature type="transmembrane region" description="Helical" evidence="1">
    <location>
        <begin position="148"/>
        <end position="168"/>
    </location>
</feature>
<dbReference type="PANTHER" id="PTHR30188">
    <property type="entry name" value="ABC TRANSPORTER PERMEASE PROTEIN-RELATED"/>
    <property type="match status" value="1"/>
</dbReference>
<sequence>MLKFLDSFFYLFGFLFVRIYRSSGGFGKFFIFHFKLFKKYFIRPLRIRDILFHIENIGIKSIPLVSLVAIFTGLVVSIQLYNGFEDFGAEGFMGYTIFIAVTKELAPVFGVLMVISRAISSMAAEIGTMRVTEQIDAIDTLGVDSKKLLIIPRIIATTISLPLLVIIFDFLANISAYFICTGTLGINPSIYLNTISTYLELSDILSGVIKAFFFGFVISAIGTYVGYHTRGGARGVGLSTTSAVVYSAVSIFVLNYFLSSVFLFIGW</sequence>
<feature type="transmembrane region" description="Helical" evidence="1">
    <location>
        <begin position="174"/>
        <end position="192"/>
    </location>
</feature>
<keyword evidence="1" id="KW-1133">Transmembrane helix</keyword>
<feature type="transmembrane region" description="Helical" evidence="1">
    <location>
        <begin position="12"/>
        <end position="36"/>
    </location>
</feature>